<dbReference type="Gene3D" id="3.30.160.60">
    <property type="entry name" value="Classic Zinc Finger"/>
    <property type="match status" value="6"/>
</dbReference>
<evidence type="ECO:0000313" key="9">
    <source>
        <dbReference type="EMBL" id="SOQ44029.1"/>
    </source>
</evidence>
<dbReference type="GO" id="GO:0008270">
    <property type="term" value="F:zinc ion binding"/>
    <property type="evidence" value="ECO:0007669"/>
    <property type="project" value="UniProtKB-KW"/>
</dbReference>
<sequence length="556" mass="64167">MTAINLALNSIINGRSDFCCLCLSSLKDECIKVNDIVIVNIDNNESDIAVSDVLGVVFDEKMCTYINTINSLCEHCTMSAISSYKFKQASQKNAEYLTNVLDGIANNFEYTTEFYDSKCLYVSFNTENLTSKQYYDNQKRVATPKAVLRRFQALENTKKLDLDKMILRNIKKEDDNESHKTKKKRTRHYIDIPTSDMLLDKNNRNLIRCKECYKEYPTIWNLRNHFIRVHAPKDFKCPKCPRKYGSAAFLEAHKSESHVMAVCSECGKTFKNKHTLKMHEMGHQLTLVCPDCGRVYKNKATFKKHIELNVCGKETRAHPSEAKYTCDYCNKKYTQKVSLRVHIQYEHGNYKSHICEWCGKKFWAQSRLKAHIVKHTREKNFPCSICGGKFVTKESLLYHTRTHTGEKPYKCPHCDIRFLSASRRSDHIKRHHLGATLECDICLTKFNTRTFLLKHKKTHMRSVSKGVEEDLKTDVDQSGTDGQTDSRKTANESKTKDLWICKVEENSIPGFQKLSSTGEVDLNQLSQQVYEDDAEEGKIYLEVSDDTDDYIKILGV</sequence>
<dbReference type="Pfam" id="PF00096">
    <property type="entry name" value="zf-C2H2"/>
    <property type="match status" value="4"/>
</dbReference>
<dbReference type="SUPFAM" id="SSF57667">
    <property type="entry name" value="beta-beta-alpha zinc fingers"/>
    <property type="match status" value="5"/>
</dbReference>
<dbReference type="InterPro" id="IPR036236">
    <property type="entry name" value="Znf_C2H2_sf"/>
</dbReference>
<dbReference type="PROSITE" id="PS50157">
    <property type="entry name" value="ZINC_FINGER_C2H2_2"/>
    <property type="match status" value="7"/>
</dbReference>
<reference evidence="9" key="1">
    <citation type="submission" date="2016-07" db="EMBL/GenBank/DDBJ databases">
        <authorList>
            <person name="Bretaudeau A."/>
        </authorList>
    </citation>
    <scope>NUCLEOTIDE SEQUENCE</scope>
    <source>
        <strain evidence="9">Rice</strain>
        <tissue evidence="9">Whole body</tissue>
    </source>
</reference>
<keyword evidence="3" id="KW-0677">Repeat</keyword>
<dbReference type="AlphaFoldDB" id="A0A2H1VT92"/>
<keyword evidence="5" id="KW-0862">Zinc</keyword>
<gene>
    <name evidence="9" type="ORF">SFRICE_037552</name>
</gene>
<keyword evidence="4" id="KW-0863">Zinc-finger</keyword>
<evidence type="ECO:0000256" key="4">
    <source>
        <dbReference type="ARBA" id="ARBA00022771"/>
    </source>
</evidence>
<feature type="compositionally biased region" description="Basic and acidic residues" evidence="7">
    <location>
        <begin position="466"/>
        <end position="475"/>
    </location>
</feature>
<feature type="domain" description="C2H2-type" evidence="8">
    <location>
        <begin position="324"/>
        <end position="352"/>
    </location>
</feature>
<evidence type="ECO:0000256" key="3">
    <source>
        <dbReference type="ARBA" id="ARBA00022737"/>
    </source>
</evidence>
<evidence type="ECO:0000256" key="6">
    <source>
        <dbReference type="ARBA" id="ARBA00023242"/>
    </source>
</evidence>
<dbReference type="PANTHER" id="PTHR24394">
    <property type="entry name" value="ZINC FINGER PROTEIN"/>
    <property type="match status" value="1"/>
</dbReference>
<keyword evidence="2" id="KW-0479">Metal-binding</keyword>
<dbReference type="Pfam" id="PF13912">
    <property type="entry name" value="zf-C2H2_6"/>
    <property type="match status" value="2"/>
</dbReference>
<evidence type="ECO:0000256" key="5">
    <source>
        <dbReference type="ARBA" id="ARBA00022833"/>
    </source>
</evidence>
<dbReference type="SMART" id="SM00355">
    <property type="entry name" value="ZnF_C2H2"/>
    <property type="match status" value="9"/>
</dbReference>
<feature type="domain" description="C2H2-type" evidence="8">
    <location>
        <begin position="381"/>
        <end position="408"/>
    </location>
</feature>
<accession>A0A2H1VT92</accession>
<feature type="domain" description="C2H2-type" evidence="8">
    <location>
        <begin position="353"/>
        <end position="380"/>
    </location>
</feature>
<evidence type="ECO:0000256" key="7">
    <source>
        <dbReference type="SAM" id="MobiDB-lite"/>
    </source>
</evidence>
<proteinExistence type="predicted"/>
<keyword evidence="6" id="KW-0539">Nucleus</keyword>
<evidence type="ECO:0000259" key="8">
    <source>
        <dbReference type="PROSITE" id="PS50157"/>
    </source>
</evidence>
<protein>
    <submittedName>
        <fullName evidence="9">SFRICE_037552</fullName>
    </submittedName>
</protein>
<dbReference type="PROSITE" id="PS00028">
    <property type="entry name" value="ZINC_FINGER_C2H2_1"/>
    <property type="match status" value="7"/>
</dbReference>
<name>A0A2H1VT92_SPOFR</name>
<feature type="domain" description="C2H2-type" evidence="8">
    <location>
        <begin position="437"/>
        <end position="464"/>
    </location>
</feature>
<evidence type="ECO:0000256" key="1">
    <source>
        <dbReference type="ARBA" id="ARBA00004123"/>
    </source>
</evidence>
<comment type="subcellular location">
    <subcellularLocation>
        <location evidence="1">Nucleus</location>
    </subcellularLocation>
</comment>
<dbReference type="GO" id="GO:0005634">
    <property type="term" value="C:nucleus"/>
    <property type="evidence" value="ECO:0007669"/>
    <property type="project" value="UniProtKB-SubCell"/>
</dbReference>
<dbReference type="FunFam" id="3.30.160.60:FF:000870">
    <property type="entry name" value="zinc finger protein 197 isoform X1"/>
    <property type="match status" value="1"/>
</dbReference>
<feature type="domain" description="C2H2-type" evidence="8">
    <location>
        <begin position="235"/>
        <end position="258"/>
    </location>
</feature>
<evidence type="ECO:0000256" key="2">
    <source>
        <dbReference type="ARBA" id="ARBA00022723"/>
    </source>
</evidence>
<organism evidence="9">
    <name type="scientific">Spodoptera frugiperda</name>
    <name type="common">Fall armyworm</name>
    <dbReference type="NCBI Taxonomy" id="7108"/>
    <lineage>
        <taxon>Eukaryota</taxon>
        <taxon>Metazoa</taxon>
        <taxon>Ecdysozoa</taxon>
        <taxon>Arthropoda</taxon>
        <taxon>Hexapoda</taxon>
        <taxon>Insecta</taxon>
        <taxon>Pterygota</taxon>
        <taxon>Neoptera</taxon>
        <taxon>Endopterygota</taxon>
        <taxon>Lepidoptera</taxon>
        <taxon>Glossata</taxon>
        <taxon>Ditrysia</taxon>
        <taxon>Noctuoidea</taxon>
        <taxon>Noctuidae</taxon>
        <taxon>Amphipyrinae</taxon>
        <taxon>Spodoptera</taxon>
    </lineage>
</organism>
<dbReference type="GO" id="GO:0000981">
    <property type="term" value="F:DNA-binding transcription factor activity, RNA polymerase II-specific"/>
    <property type="evidence" value="ECO:0007669"/>
    <property type="project" value="TreeGrafter"/>
</dbReference>
<feature type="domain" description="C2H2-type" evidence="8">
    <location>
        <begin position="409"/>
        <end position="437"/>
    </location>
</feature>
<dbReference type="InterPro" id="IPR013087">
    <property type="entry name" value="Znf_C2H2_type"/>
</dbReference>
<dbReference type="EMBL" id="ODYU01004306">
    <property type="protein sequence ID" value="SOQ44029.1"/>
    <property type="molecule type" value="Genomic_DNA"/>
</dbReference>
<feature type="domain" description="C2H2-type" evidence="8">
    <location>
        <begin position="261"/>
        <end position="283"/>
    </location>
</feature>
<feature type="region of interest" description="Disordered" evidence="7">
    <location>
        <begin position="463"/>
        <end position="491"/>
    </location>
</feature>
<dbReference type="PANTHER" id="PTHR24394:SF29">
    <property type="entry name" value="MYONEURIN"/>
    <property type="match status" value="1"/>
</dbReference>